<reference evidence="2" key="1">
    <citation type="submission" date="2022-11" db="UniProtKB">
        <authorList>
            <consortium name="WormBaseParasite"/>
        </authorList>
    </citation>
    <scope>IDENTIFICATION</scope>
</reference>
<proteinExistence type="predicted"/>
<dbReference type="AlphaFoldDB" id="A0A915KS90"/>
<dbReference type="WBParaSite" id="nRc.2.0.1.t41759-RA">
    <property type="protein sequence ID" value="nRc.2.0.1.t41759-RA"/>
    <property type="gene ID" value="nRc.2.0.1.g41759"/>
</dbReference>
<name>A0A915KS90_ROMCU</name>
<evidence type="ECO:0000313" key="2">
    <source>
        <dbReference type="WBParaSite" id="nRc.2.0.1.t41759-RA"/>
    </source>
</evidence>
<protein>
    <submittedName>
        <fullName evidence="2">Uncharacterized protein</fullName>
    </submittedName>
</protein>
<organism evidence="1 2">
    <name type="scientific">Romanomermis culicivorax</name>
    <name type="common">Nematode worm</name>
    <dbReference type="NCBI Taxonomy" id="13658"/>
    <lineage>
        <taxon>Eukaryota</taxon>
        <taxon>Metazoa</taxon>
        <taxon>Ecdysozoa</taxon>
        <taxon>Nematoda</taxon>
        <taxon>Enoplea</taxon>
        <taxon>Dorylaimia</taxon>
        <taxon>Mermithida</taxon>
        <taxon>Mermithoidea</taxon>
        <taxon>Mermithidae</taxon>
        <taxon>Romanomermis</taxon>
    </lineage>
</organism>
<keyword evidence="1" id="KW-1185">Reference proteome</keyword>
<evidence type="ECO:0000313" key="1">
    <source>
        <dbReference type="Proteomes" id="UP000887565"/>
    </source>
</evidence>
<sequence>MGSSARKFIRQDSESTPEPAVLIRAFRKFFRDERKRSNDDDGSRGGDPNKSYANFCWVLFKNGTAVLLGSYKDNMHETLDEMASSAKRYLKHNGKLVVGTPLSDFTVNYDDDLCGWMVRFQNERIFTFVPGEKVNNGVAGADTFGSLSGEDGTNNTGNNSEARNMTFGLLGRMLRQKDARELSVIYVYKPEVGRRK</sequence>
<dbReference type="Proteomes" id="UP000887565">
    <property type="component" value="Unplaced"/>
</dbReference>
<accession>A0A915KS90</accession>